<sequence length="127" mass="13825">MSWRSCPTGRHHASSLLCQGPKCQQGDLPGRHADCGEALDDPDCLQNVNLISTSKMELPPHVQFGAKLVLGESRQFWSKEFWAPAALTSTLRYYLGASLRGHEQVCSNTVDSLKAAIVQAVANLSSE</sequence>
<accession>A0A7T8HFR8</accession>
<organism evidence="1 2">
    <name type="scientific">Caligus rogercresseyi</name>
    <name type="common">Sea louse</name>
    <dbReference type="NCBI Taxonomy" id="217165"/>
    <lineage>
        <taxon>Eukaryota</taxon>
        <taxon>Metazoa</taxon>
        <taxon>Ecdysozoa</taxon>
        <taxon>Arthropoda</taxon>
        <taxon>Crustacea</taxon>
        <taxon>Multicrustacea</taxon>
        <taxon>Hexanauplia</taxon>
        <taxon>Copepoda</taxon>
        <taxon>Siphonostomatoida</taxon>
        <taxon>Caligidae</taxon>
        <taxon>Caligus</taxon>
    </lineage>
</organism>
<dbReference type="Proteomes" id="UP000595437">
    <property type="component" value="Chromosome 6"/>
</dbReference>
<reference evidence="2" key="1">
    <citation type="submission" date="2021-01" db="EMBL/GenBank/DDBJ databases">
        <title>Caligus Genome Assembly.</title>
        <authorList>
            <person name="Gallardo-Escarate C."/>
        </authorList>
    </citation>
    <scope>NUCLEOTIDE SEQUENCE [LARGE SCALE GENOMIC DNA]</scope>
</reference>
<protein>
    <submittedName>
        <fullName evidence="1">Transposable element tcb1 transposase</fullName>
    </submittedName>
</protein>
<dbReference type="OrthoDB" id="8122262at2759"/>
<dbReference type="EMBL" id="CP045895">
    <property type="protein sequence ID" value="QQP49263.1"/>
    <property type="molecule type" value="Genomic_DNA"/>
</dbReference>
<evidence type="ECO:0000313" key="2">
    <source>
        <dbReference type="Proteomes" id="UP000595437"/>
    </source>
</evidence>
<dbReference type="AlphaFoldDB" id="A0A7T8HFR8"/>
<keyword evidence="2" id="KW-1185">Reference proteome</keyword>
<proteinExistence type="predicted"/>
<name>A0A7T8HFR8_CALRO</name>
<gene>
    <name evidence="1" type="ORF">FKW44_009857</name>
</gene>
<evidence type="ECO:0000313" key="1">
    <source>
        <dbReference type="EMBL" id="QQP49263.1"/>
    </source>
</evidence>